<accession>A0A426X3Y4</accession>
<organism evidence="2 3">
    <name type="scientific">Ensete ventricosum</name>
    <name type="common">Abyssinian banana</name>
    <name type="synonym">Musa ensete</name>
    <dbReference type="NCBI Taxonomy" id="4639"/>
    <lineage>
        <taxon>Eukaryota</taxon>
        <taxon>Viridiplantae</taxon>
        <taxon>Streptophyta</taxon>
        <taxon>Embryophyta</taxon>
        <taxon>Tracheophyta</taxon>
        <taxon>Spermatophyta</taxon>
        <taxon>Magnoliopsida</taxon>
        <taxon>Liliopsida</taxon>
        <taxon>Zingiberales</taxon>
        <taxon>Musaceae</taxon>
        <taxon>Ensete</taxon>
    </lineage>
</organism>
<gene>
    <name evidence="2" type="ORF">B296_00045002</name>
</gene>
<protein>
    <submittedName>
        <fullName evidence="2">Uncharacterized protein</fullName>
    </submittedName>
</protein>
<proteinExistence type="predicted"/>
<evidence type="ECO:0000313" key="2">
    <source>
        <dbReference type="EMBL" id="RRT34197.1"/>
    </source>
</evidence>
<dbReference type="Proteomes" id="UP000287651">
    <property type="component" value="Unassembled WGS sequence"/>
</dbReference>
<sequence length="85" mass="8930">MIPLRQRGKGVGRPWPGPLQGRSATTRPSIGAAAGAVVRGQPARGGARPRPGYRGSTRPRPIEVPPTGMVFARPRGAARGQQRLS</sequence>
<feature type="compositionally biased region" description="Basic residues" evidence="1">
    <location>
        <begin position="1"/>
        <end position="10"/>
    </location>
</feature>
<evidence type="ECO:0000313" key="3">
    <source>
        <dbReference type="Proteomes" id="UP000287651"/>
    </source>
</evidence>
<feature type="compositionally biased region" description="Low complexity" evidence="1">
    <location>
        <begin position="31"/>
        <end position="55"/>
    </location>
</feature>
<dbReference type="EMBL" id="AMZH03027319">
    <property type="protein sequence ID" value="RRT34197.1"/>
    <property type="molecule type" value="Genomic_DNA"/>
</dbReference>
<dbReference type="AlphaFoldDB" id="A0A426X3Y4"/>
<evidence type="ECO:0000256" key="1">
    <source>
        <dbReference type="SAM" id="MobiDB-lite"/>
    </source>
</evidence>
<comment type="caution">
    <text evidence="2">The sequence shown here is derived from an EMBL/GenBank/DDBJ whole genome shotgun (WGS) entry which is preliminary data.</text>
</comment>
<feature type="region of interest" description="Disordered" evidence="1">
    <location>
        <begin position="1"/>
        <end position="85"/>
    </location>
</feature>
<reference evidence="2 3" key="1">
    <citation type="journal article" date="2014" name="Agronomy (Basel)">
        <title>A Draft Genome Sequence for Ensete ventricosum, the Drought-Tolerant Tree Against Hunger.</title>
        <authorList>
            <person name="Harrison J."/>
            <person name="Moore K.A."/>
            <person name="Paszkiewicz K."/>
            <person name="Jones T."/>
            <person name="Grant M."/>
            <person name="Ambacheew D."/>
            <person name="Muzemil S."/>
            <person name="Studholme D.J."/>
        </authorList>
    </citation>
    <scope>NUCLEOTIDE SEQUENCE [LARGE SCALE GENOMIC DNA]</scope>
</reference>
<name>A0A426X3Y4_ENSVE</name>
<feature type="compositionally biased region" description="Low complexity" evidence="1">
    <location>
        <begin position="72"/>
        <end position="85"/>
    </location>
</feature>